<evidence type="ECO:0000313" key="2">
    <source>
        <dbReference type="EMBL" id="HHI96963.1"/>
    </source>
</evidence>
<dbReference type="NCBIfam" id="NF006077">
    <property type="entry name" value="PRK08223.1"/>
    <property type="match status" value="1"/>
</dbReference>
<name>A0A7V5NZ98_9BACT</name>
<accession>A0A7V5NZ98</accession>
<dbReference type="SUPFAM" id="SSF69572">
    <property type="entry name" value="Activating enzymes of the ubiquitin-like proteins"/>
    <property type="match status" value="1"/>
</dbReference>
<dbReference type="EMBL" id="DROK01000114">
    <property type="protein sequence ID" value="HHI96963.1"/>
    <property type="molecule type" value="Genomic_DNA"/>
</dbReference>
<dbReference type="InterPro" id="IPR045886">
    <property type="entry name" value="ThiF/MoeB/HesA"/>
</dbReference>
<dbReference type="GO" id="GO:0061503">
    <property type="term" value="F:tRNA threonylcarbamoyladenosine dehydratase"/>
    <property type="evidence" value="ECO:0007669"/>
    <property type="project" value="TreeGrafter"/>
</dbReference>
<dbReference type="Proteomes" id="UP000886101">
    <property type="component" value="Unassembled WGS sequence"/>
</dbReference>
<dbReference type="InterPro" id="IPR000594">
    <property type="entry name" value="ThiF_NAD_FAD-bd"/>
</dbReference>
<dbReference type="PANTHER" id="PTHR43267:SF1">
    <property type="entry name" value="TRNA THREONYLCARBAMOYLADENOSINE DEHYDRATASE"/>
    <property type="match status" value="1"/>
</dbReference>
<dbReference type="PANTHER" id="PTHR43267">
    <property type="entry name" value="TRNA THREONYLCARBAMOYLADENOSINE DEHYDRATASE"/>
    <property type="match status" value="1"/>
</dbReference>
<dbReference type="GO" id="GO:0061504">
    <property type="term" value="P:cyclic threonylcarbamoyladenosine biosynthetic process"/>
    <property type="evidence" value="ECO:0007669"/>
    <property type="project" value="TreeGrafter"/>
</dbReference>
<reference evidence="2" key="1">
    <citation type="journal article" date="2020" name="mSystems">
        <title>Genome- and Community-Level Interaction Insights into Carbon Utilization and Element Cycling Functions of Hydrothermarchaeota in Hydrothermal Sediment.</title>
        <authorList>
            <person name="Zhou Z."/>
            <person name="Liu Y."/>
            <person name="Xu W."/>
            <person name="Pan J."/>
            <person name="Luo Z.H."/>
            <person name="Li M."/>
        </authorList>
    </citation>
    <scope>NUCLEOTIDE SEQUENCE [LARGE SCALE GENOMIC DNA]</scope>
    <source>
        <strain evidence="2">HyVt-533</strain>
    </source>
</reference>
<dbReference type="InterPro" id="IPR035985">
    <property type="entry name" value="Ubiquitin-activating_enz"/>
</dbReference>
<gene>
    <name evidence="2" type="ORF">ENJ96_03850</name>
</gene>
<dbReference type="GO" id="GO:0008641">
    <property type="term" value="F:ubiquitin-like modifier activating enzyme activity"/>
    <property type="evidence" value="ECO:0007669"/>
    <property type="project" value="InterPro"/>
</dbReference>
<evidence type="ECO:0000259" key="1">
    <source>
        <dbReference type="Pfam" id="PF00899"/>
    </source>
</evidence>
<comment type="caution">
    <text evidence="2">The sequence shown here is derived from an EMBL/GenBank/DDBJ whole genome shotgun (WGS) entry which is preliminary data.</text>
</comment>
<feature type="domain" description="THIF-type NAD/FAD binding fold" evidence="1">
    <location>
        <begin position="36"/>
        <end position="279"/>
    </location>
</feature>
<organism evidence="2">
    <name type="scientific">Thermodesulfatator atlanticus</name>
    <dbReference type="NCBI Taxonomy" id="501497"/>
    <lineage>
        <taxon>Bacteria</taxon>
        <taxon>Pseudomonadati</taxon>
        <taxon>Thermodesulfobacteriota</taxon>
        <taxon>Thermodesulfobacteria</taxon>
        <taxon>Thermodesulfobacteriales</taxon>
        <taxon>Thermodesulfatatoraceae</taxon>
        <taxon>Thermodesulfatator</taxon>
    </lineage>
</organism>
<dbReference type="Pfam" id="PF00899">
    <property type="entry name" value="ThiF"/>
    <property type="match status" value="1"/>
</dbReference>
<proteinExistence type="predicted"/>
<protein>
    <recommendedName>
        <fullName evidence="1">THIF-type NAD/FAD binding fold domain-containing protein</fullName>
    </recommendedName>
</protein>
<sequence>MWSLLSRSTLGQKLLRFRLKDEEAFWQEAFSAQQGLFTPAEQERLRQATVAIPGLGGVGGTHFISLVRSGVGRFKIAEFDVFEPRNLSRQYGARVDTLGRPKGRVMLEEAFRINPFLKIEFYEEGLTPENARAFLTGADVVLDGIEFFALEARKLLYDTARTLKIPVVTAGPLAFSAALLVFDPEKSPSFSEYFAIKDDMSPQEKALLFALGLAPKPFFLKYLDLSSINMKEGKGPASVIACYLCSALAAMEAVRIILKRPGLKPAPHYLIYDLYLHRFHLGYLKGGNKHPLQRLKFFYLKKKLGL</sequence>
<dbReference type="Gene3D" id="3.40.50.720">
    <property type="entry name" value="NAD(P)-binding Rossmann-like Domain"/>
    <property type="match status" value="1"/>
</dbReference>
<dbReference type="AlphaFoldDB" id="A0A7V5NZ98"/>